<dbReference type="EMBL" id="BTSY01000004">
    <property type="protein sequence ID" value="GMT23127.1"/>
    <property type="molecule type" value="Genomic_DNA"/>
</dbReference>
<comment type="caution">
    <text evidence="2">The sequence shown here is derived from an EMBL/GenBank/DDBJ whole genome shotgun (WGS) entry which is preliminary data.</text>
</comment>
<reference evidence="2" key="1">
    <citation type="submission" date="2023-10" db="EMBL/GenBank/DDBJ databases">
        <title>Genome assembly of Pristionchus species.</title>
        <authorList>
            <person name="Yoshida K."/>
            <person name="Sommer R.J."/>
        </authorList>
    </citation>
    <scope>NUCLEOTIDE SEQUENCE</scope>
    <source>
        <strain evidence="2">RS5133</strain>
    </source>
</reference>
<evidence type="ECO:0000256" key="1">
    <source>
        <dbReference type="SAM" id="Phobius"/>
    </source>
</evidence>
<feature type="transmembrane region" description="Helical" evidence="1">
    <location>
        <begin position="135"/>
        <end position="151"/>
    </location>
</feature>
<evidence type="ECO:0000313" key="3">
    <source>
        <dbReference type="Proteomes" id="UP001432322"/>
    </source>
</evidence>
<evidence type="ECO:0008006" key="4">
    <source>
        <dbReference type="Google" id="ProtNLM"/>
    </source>
</evidence>
<keyword evidence="3" id="KW-1185">Reference proteome</keyword>
<keyword evidence="1" id="KW-0812">Transmembrane</keyword>
<accession>A0AAV5VYX1</accession>
<keyword evidence="1" id="KW-1133">Transmembrane helix</keyword>
<dbReference type="AlphaFoldDB" id="A0AAV5VYX1"/>
<dbReference type="Proteomes" id="UP001432322">
    <property type="component" value="Unassembled WGS sequence"/>
</dbReference>
<feature type="non-terminal residue" evidence="2">
    <location>
        <position position="1"/>
    </location>
</feature>
<name>A0AAV5VYX1_9BILA</name>
<proteinExistence type="predicted"/>
<feature type="transmembrane region" description="Helical" evidence="1">
    <location>
        <begin position="106"/>
        <end position="129"/>
    </location>
</feature>
<organism evidence="2 3">
    <name type="scientific">Pristionchus fissidentatus</name>
    <dbReference type="NCBI Taxonomy" id="1538716"/>
    <lineage>
        <taxon>Eukaryota</taxon>
        <taxon>Metazoa</taxon>
        <taxon>Ecdysozoa</taxon>
        <taxon>Nematoda</taxon>
        <taxon>Chromadorea</taxon>
        <taxon>Rhabditida</taxon>
        <taxon>Rhabditina</taxon>
        <taxon>Diplogasteromorpha</taxon>
        <taxon>Diplogasteroidea</taxon>
        <taxon>Neodiplogasteridae</taxon>
        <taxon>Pristionchus</taxon>
    </lineage>
</organism>
<feature type="non-terminal residue" evidence="2">
    <location>
        <position position="152"/>
    </location>
</feature>
<sequence length="152" mass="17230">CSQAFCPLFLQTKGLNSLLEKMTRDLYGLDASTHVVVYGSSIKHVAINSRHKIAQFRNDQPFLKYSFYNVLSQLNCGQIRRQFVSFGVTMSVRTLKMQRSFHIMQILQGFVPLAIISVPAIVFFIGAVAQTNLDFITLIFTFFLWACPAVQV</sequence>
<evidence type="ECO:0000313" key="2">
    <source>
        <dbReference type="EMBL" id="GMT23127.1"/>
    </source>
</evidence>
<gene>
    <name evidence="2" type="ORF">PFISCL1PPCAC_14424</name>
</gene>
<protein>
    <recommendedName>
        <fullName evidence="4">ABC transmembrane type-1 domain-containing protein</fullName>
    </recommendedName>
</protein>
<keyword evidence="1" id="KW-0472">Membrane</keyword>